<keyword evidence="2" id="KW-0285">Flavoprotein</keyword>
<dbReference type="PANTHER" id="PTHR43567">
    <property type="entry name" value="FLAVOREDOXIN-RELATED-RELATED"/>
    <property type="match status" value="1"/>
</dbReference>
<dbReference type="InterPro" id="IPR002563">
    <property type="entry name" value="Flavin_Rdtase-like_dom"/>
</dbReference>
<dbReference type="AlphaFoldDB" id="A0A4R3JNL3"/>
<reference evidence="6 7" key="2">
    <citation type="submission" date="2019-03" db="EMBL/GenBank/DDBJ databases">
        <title>Genomic Encyclopedia of Type Strains, Phase IV (KMG-IV): sequencing the most valuable type-strain genomes for metagenomic binning, comparative biology and taxonomic classification.</title>
        <authorList>
            <person name="Goeker M."/>
        </authorList>
    </citation>
    <scope>NUCLEOTIDE SEQUENCE [LARGE SCALE GENOMIC DNA]</scope>
    <source>
        <strain evidence="6 7">DSM 103426</strain>
    </source>
</reference>
<evidence type="ECO:0000313" key="7">
    <source>
        <dbReference type="Proteomes" id="UP000294613"/>
    </source>
</evidence>
<evidence type="ECO:0000313" key="8">
    <source>
        <dbReference type="Proteomes" id="UP000702954"/>
    </source>
</evidence>
<keyword evidence="8" id="KW-1185">Reference proteome</keyword>
<name>A0A4R3JNL3_9FIRM</name>
<dbReference type="RefSeq" id="WP_016440316.1">
    <property type="nucleotide sequence ID" value="NZ_BHEO01000008.1"/>
</dbReference>
<comment type="cofactor">
    <cofactor evidence="1">
        <name>FMN</name>
        <dbReference type="ChEBI" id="CHEBI:58210"/>
    </cofactor>
</comment>
<dbReference type="GO" id="GO:0016646">
    <property type="term" value="F:oxidoreductase activity, acting on the CH-NH group of donors, NAD or NADP as acceptor"/>
    <property type="evidence" value="ECO:0007669"/>
    <property type="project" value="UniProtKB-ARBA"/>
</dbReference>
<feature type="domain" description="Flavin reductase like" evidence="4">
    <location>
        <begin position="12"/>
        <end position="145"/>
    </location>
</feature>
<reference evidence="5 8" key="1">
    <citation type="journal article" date="2018" name="Int. J. Syst. Evol. Microbiol.">
        <title>Draft Genome Sequence of Faecalimonas umbilicata JCM 30896T, an Acetate-Producing Bacterium Isolated from Human Feces.</title>
        <authorList>
            <person name="Sakamoto M."/>
            <person name="Ikeyama N."/>
            <person name="Yuki M."/>
            <person name="Ohkuma M."/>
        </authorList>
    </citation>
    <scope>NUCLEOTIDE SEQUENCE [LARGE SCALE GENOMIC DNA]</scope>
    <source>
        <strain evidence="5 8">EGH7</strain>
    </source>
</reference>
<sequence>MRKILKQTEGIFPMPVLMVATYNEDGSINVMNAAWGTMQARDNVVLQLTESHKTVQNIKERKAFTVSIADAAHVVEADYFGLVSGNHESKKFENSGMTTTKSETVDAPVINEFPICMECEFIEYQTNTYGCGVIGKVVRITADESVMNGDTIDMSLVNAIAFDPYTHGYYKVMERVGEAFKDGLQLKR</sequence>
<gene>
    <name evidence="6" type="ORF">EDD74_11175</name>
    <name evidence="5" type="ORF">FAEUMB_21240</name>
</gene>
<dbReference type="InterPro" id="IPR012349">
    <property type="entry name" value="Split_barrel_FMN-bd"/>
</dbReference>
<dbReference type="PANTHER" id="PTHR43567:SF1">
    <property type="entry name" value="FLAVOREDOXIN"/>
    <property type="match status" value="1"/>
</dbReference>
<dbReference type="Proteomes" id="UP000294613">
    <property type="component" value="Unassembled WGS sequence"/>
</dbReference>
<dbReference type="SUPFAM" id="SSF50475">
    <property type="entry name" value="FMN-binding split barrel"/>
    <property type="match status" value="1"/>
</dbReference>
<dbReference type="Proteomes" id="UP000702954">
    <property type="component" value="Unassembled WGS sequence"/>
</dbReference>
<evidence type="ECO:0000256" key="1">
    <source>
        <dbReference type="ARBA" id="ARBA00001917"/>
    </source>
</evidence>
<dbReference type="InterPro" id="IPR052174">
    <property type="entry name" value="Flavoredoxin"/>
</dbReference>
<protein>
    <submittedName>
        <fullName evidence="5">Flavin oxidoreductase</fullName>
    </submittedName>
    <submittedName>
        <fullName evidence="6">Flavin reductase (DIM6/NTAB) family NADH-FMN oxidoreductase RutF</fullName>
    </submittedName>
</protein>
<dbReference type="EMBL" id="BHEO01000008">
    <property type="protein sequence ID" value="GBU05583.1"/>
    <property type="molecule type" value="Genomic_DNA"/>
</dbReference>
<accession>A0A4R3JNL3</accession>
<organism evidence="6 7">
    <name type="scientific">Faecalimonas umbilicata</name>
    <dbReference type="NCBI Taxonomy" id="1912855"/>
    <lineage>
        <taxon>Bacteria</taxon>
        <taxon>Bacillati</taxon>
        <taxon>Bacillota</taxon>
        <taxon>Clostridia</taxon>
        <taxon>Lachnospirales</taxon>
        <taxon>Lachnospiraceae</taxon>
        <taxon>Faecalimonas</taxon>
    </lineage>
</organism>
<dbReference type="Pfam" id="PF01613">
    <property type="entry name" value="Flavin_Reduct"/>
    <property type="match status" value="1"/>
</dbReference>
<evidence type="ECO:0000313" key="6">
    <source>
        <dbReference type="EMBL" id="TCS68130.1"/>
    </source>
</evidence>
<evidence type="ECO:0000256" key="3">
    <source>
        <dbReference type="ARBA" id="ARBA00038054"/>
    </source>
</evidence>
<dbReference type="Gene3D" id="2.30.110.10">
    <property type="entry name" value="Electron Transport, Fmn-binding Protein, Chain A"/>
    <property type="match status" value="1"/>
</dbReference>
<comment type="similarity">
    <text evidence="3">Belongs to the flavoredoxin family.</text>
</comment>
<evidence type="ECO:0000256" key="2">
    <source>
        <dbReference type="ARBA" id="ARBA00022630"/>
    </source>
</evidence>
<comment type="caution">
    <text evidence="6">The sequence shown here is derived from an EMBL/GenBank/DDBJ whole genome shotgun (WGS) entry which is preliminary data.</text>
</comment>
<dbReference type="EMBL" id="SLZV01000011">
    <property type="protein sequence ID" value="TCS68130.1"/>
    <property type="molecule type" value="Genomic_DNA"/>
</dbReference>
<proteinExistence type="inferred from homology"/>
<evidence type="ECO:0000313" key="5">
    <source>
        <dbReference type="EMBL" id="GBU05583.1"/>
    </source>
</evidence>
<evidence type="ECO:0000259" key="4">
    <source>
        <dbReference type="Pfam" id="PF01613"/>
    </source>
</evidence>
<dbReference type="GO" id="GO:0010181">
    <property type="term" value="F:FMN binding"/>
    <property type="evidence" value="ECO:0007669"/>
    <property type="project" value="InterPro"/>
</dbReference>